<dbReference type="Proteomes" id="UP000683583">
    <property type="component" value="Chromosome"/>
</dbReference>
<dbReference type="EMBL" id="CP077290">
    <property type="protein sequence ID" value="QXA49009.1"/>
    <property type="molecule type" value="Genomic_DNA"/>
</dbReference>
<keyword evidence="2" id="KW-1185">Reference proteome</keyword>
<proteinExistence type="predicted"/>
<organism evidence="1 2">
    <name type="scientific">Enterobacter cancerogenus</name>
    <dbReference type="NCBI Taxonomy" id="69218"/>
    <lineage>
        <taxon>Bacteria</taxon>
        <taxon>Pseudomonadati</taxon>
        <taxon>Pseudomonadota</taxon>
        <taxon>Gammaproteobacteria</taxon>
        <taxon>Enterobacterales</taxon>
        <taxon>Enterobacteriaceae</taxon>
        <taxon>Enterobacter</taxon>
        <taxon>Enterobacter cloacae complex</taxon>
    </lineage>
</organism>
<sequence length="96" mass="10946">MTTKIDMTDRDFIENDLMVSGYTASEVSALTRHLDDESSAVSPEWMRHDSELEVTHSLCRAWLVRRLRALAESSDQRIGIAALEQLVKISLHRGIY</sequence>
<evidence type="ECO:0000313" key="2">
    <source>
        <dbReference type="Proteomes" id="UP000683583"/>
    </source>
</evidence>
<protein>
    <submittedName>
        <fullName evidence="1">Uncharacterized protein</fullName>
    </submittedName>
</protein>
<name>A0ABX8KPD5_9ENTR</name>
<evidence type="ECO:0000313" key="1">
    <source>
        <dbReference type="EMBL" id="QXA49009.1"/>
    </source>
</evidence>
<dbReference type="RefSeq" id="WP_088208061.1">
    <property type="nucleotide sequence ID" value="NZ_CP077290.1"/>
</dbReference>
<accession>A0ABX8KPD5</accession>
<reference evidence="1 2" key="1">
    <citation type="submission" date="2021-06" db="EMBL/GenBank/DDBJ databases">
        <title>FDA dAtabase for Regulatory Grade micrObial Sequences (FDA-ARGOS): Supporting development and validation of Infectious Disease Dx tests.</title>
        <authorList>
            <person name="Sproer C."/>
            <person name="Gronow S."/>
            <person name="Severitt S."/>
            <person name="Schroder I."/>
            <person name="Tallon L."/>
            <person name="Sadzewicz L."/>
            <person name="Zhao X."/>
            <person name="Boylan J."/>
            <person name="Ott S."/>
            <person name="Bowen H."/>
            <person name="Vavikolanu K."/>
            <person name="Mehta A."/>
            <person name="Aluvathingal J."/>
            <person name="Nadendla S."/>
            <person name="Lowell S."/>
            <person name="Myers T."/>
            <person name="Yan Y."/>
        </authorList>
    </citation>
    <scope>NUCLEOTIDE SEQUENCE [LARGE SCALE GENOMIC DNA]</scope>
    <source>
        <strain evidence="1 2">FDAARGOS 1428</strain>
    </source>
</reference>
<gene>
    <name evidence="1" type="ORF">I6L58_20320</name>
</gene>